<evidence type="ECO:0000313" key="2">
    <source>
        <dbReference type="EMBL" id="MBB6161771.1"/>
    </source>
</evidence>
<proteinExistence type="predicted"/>
<organism evidence="2 3">
    <name type="scientific">Rhizobium wenxiniae</name>
    <dbReference type="NCBI Taxonomy" id="1737357"/>
    <lineage>
        <taxon>Bacteria</taxon>
        <taxon>Pseudomonadati</taxon>
        <taxon>Pseudomonadota</taxon>
        <taxon>Alphaproteobacteria</taxon>
        <taxon>Hyphomicrobiales</taxon>
        <taxon>Rhizobiaceae</taxon>
        <taxon>Rhizobium/Agrobacterium group</taxon>
        <taxon>Rhizobium</taxon>
    </lineage>
</organism>
<protein>
    <submittedName>
        <fullName evidence="2">Uncharacterized protein</fullName>
    </submittedName>
</protein>
<keyword evidence="1" id="KW-0812">Transmembrane</keyword>
<gene>
    <name evidence="2" type="ORF">HNQ72_001568</name>
</gene>
<reference evidence="2 3" key="1">
    <citation type="submission" date="2020-08" db="EMBL/GenBank/DDBJ databases">
        <title>Genomic Encyclopedia of Type Strains, Phase IV (KMG-IV): sequencing the most valuable type-strain genomes for metagenomic binning, comparative biology and taxonomic classification.</title>
        <authorList>
            <person name="Goeker M."/>
        </authorList>
    </citation>
    <scope>NUCLEOTIDE SEQUENCE [LARGE SCALE GENOMIC DNA]</scope>
    <source>
        <strain evidence="2 3">DSM 100734</strain>
    </source>
</reference>
<keyword evidence="1" id="KW-0472">Membrane</keyword>
<dbReference type="AlphaFoldDB" id="A0A7X0CZT4"/>
<comment type="caution">
    <text evidence="2">The sequence shown here is derived from an EMBL/GenBank/DDBJ whole genome shotgun (WGS) entry which is preliminary data.</text>
</comment>
<evidence type="ECO:0000313" key="3">
    <source>
        <dbReference type="Proteomes" id="UP000547879"/>
    </source>
</evidence>
<keyword evidence="1" id="KW-1133">Transmembrane helix</keyword>
<dbReference type="Proteomes" id="UP000547879">
    <property type="component" value="Unassembled WGS sequence"/>
</dbReference>
<dbReference type="RefSeq" id="WP_183991090.1">
    <property type="nucleotide sequence ID" value="NZ_BMHW01000001.1"/>
</dbReference>
<name>A0A7X0CZT4_9HYPH</name>
<evidence type="ECO:0000256" key="1">
    <source>
        <dbReference type="SAM" id="Phobius"/>
    </source>
</evidence>
<sequence>MYGRLGSIHLLHLTEAEAQRRRLAHAYPDTCRAGGAAAGMSLAIALRLIGVLGVGFCAIAALAVMVG</sequence>
<keyword evidence="3" id="KW-1185">Reference proteome</keyword>
<accession>A0A7X0CZT4</accession>
<feature type="transmembrane region" description="Helical" evidence="1">
    <location>
        <begin position="42"/>
        <end position="66"/>
    </location>
</feature>
<dbReference type="EMBL" id="JACHEG010000001">
    <property type="protein sequence ID" value="MBB6161771.1"/>
    <property type="molecule type" value="Genomic_DNA"/>
</dbReference>